<dbReference type="PANTHER" id="PTHR30576">
    <property type="entry name" value="COLANIC BIOSYNTHESIS UDP-GLUCOSE LIPID CARRIER TRANSFERASE"/>
    <property type="match status" value="1"/>
</dbReference>
<dbReference type="GO" id="GO:0016780">
    <property type="term" value="F:phosphotransferase activity, for other substituted phosphate groups"/>
    <property type="evidence" value="ECO:0007669"/>
    <property type="project" value="TreeGrafter"/>
</dbReference>
<dbReference type="EMBL" id="FZOT01000004">
    <property type="protein sequence ID" value="SNS65566.1"/>
    <property type="molecule type" value="Genomic_DNA"/>
</dbReference>
<sequence>MLTKRIFDFVAALSGLLILSPILILIAAVVKLDSPGPVFFRQERVGIHGSVFRIYKFRTMTLNAEAKGQLTIGEDERVTRVGHALRRFKLDELPQLINVILGDMSLVGPRPEVVRYVAKYPKALRDAVLSVRPGITDWASIEFKEENAILGKSHDPERSYVETIMPIKLDYYVRYVHERSFVMDLKIIGHTLLAVASLHRKRDP</sequence>
<keyword evidence="3" id="KW-0808">Transferase</keyword>
<comment type="similarity">
    <text evidence="1">Belongs to the bacterial sugar transferase family.</text>
</comment>
<proteinExistence type="inferred from homology"/>
<feature type="domain" description="Bacterial sugar transferase" evidence="2">
    <location>
        <begin position="4"/>
        <end position="195"/>
    </location>
</feature>
<dbReference type="Proteomes" id="UP000198284">
    <property type="component" value="Unassembled WGS sequence"/>
</dbReference>
<dbReference type="PANTHER" id="PTHR30576:SF20">
    <property type="entry name" value="QUINOVOSAMINEPHOSPHOTRANSFERAE-RELATED"/>
    <property type="match status" value="1"/>
</dbReference>
<dbReference type="AlphaFoldDB" id="A0A239G885"/>
<gene>
    <name evidence="3" type="ORF">SAMN06265795_104303</name>
</gene>
<evidence type="ECO:0000313" key="3">
    <source>
        <dbReference type="EMBL" id="SNS65566.1"/>
    </source>
</evidence>
<evidence type="ECO:0000259" key="2">
    <source>
        <dbReference type="Pfam" id="PF02397"/>
    </source>
</evidence>
<dbReference type="InterPro" id="IPR003362">
    <property type="entry name" value="Bact_transf"/>
</dbReference>
<organism evidence="3 4">
    <name type="scientific">Noviherbaspirillum humi</name>
    <dbReference type="NCBI Taxonomy" id="1688639"/>
    <lineage>
        <taxon>Bacteria</taxon>
        <taxon>Pseudomonadati</taxon>
        <taxon>Pseudomonadota</taxon>
        <taxon>Betaproteobacteria</taxon>
        <taxon>Burkholderiales</taxon>
        <taxon>Oxalobacteraceae</taxon>
        <taxon>Noviherbaspirillum</taxon>
    </lineage>
</organism>
<name>A0A239G885_9BURK</name>
<reference evidence="3 4" key="1">
    <citation type="submission" date="2017-06" db="EMBL/GenBank/DDBJ databases">
        <authorList>
            <person name="Kim H.J."/>
            <person name="Triplett B.A."/>
        </authorList>
    </citation>
    <scope>NUCLEOTIDE SEQUENCE [LARGE SCALE GENOMIC DNA]</scope>
    <source>
        <strain evidence="3 4">U15</strain>
    </source>
</reference>
<dbReference type="Pfam" id="PF02397">
    <property type="entry name" value="Bac_transf"/>
    <property type="match status" value="1"/>
</dbReference>
<dbReference type="OrthoDB" id="9808602at2"/>
<keyword evidence="4" id="KW-1185">Reference proteome</keyword>
<evidence type="ECO:0000256" key="1">
    <source>
        <dbReference type="ARBA" id="ARBA00006464"/>
    </source>
</evidence>
<evidence type="ECO:0000313" key="4">
    <source>
        <dbReference type="Proteomes" id="UP000198284"/>
    </source>
</evidence>
<protein>
    <submittedName>
        <fullName evidence="3">Sugar transferase involved in LPS biosynthesis (Colanic, teichoic acid)</fullName>
    </submittedName>
</protein>
<accession>A0A239G885</accession>